<dbReference type="Gene3D" id="1.10.760.10">
    <property type="entry name" value="Cytochrome c-like domain"/>
    <property type="match status" value="1"/>
</dbReference>
<evidence type="ECO:0000256" key="5">
    <source>
        <dbReference type="ARBA" id="ARBA00023004"/>
    </source>
</evidence>
<feature type="signal peptide" evidence="7">
    <location>
        <begin position="1"/>
        <end position="20"/>
    </location>
</feature>
<evidence type="ECO:0000256" key="4">
    <source>
        <dbReference type="ARBA" id="ARBA00022982"/>
    </source>
</evidence>
<evidence type="ECO:0000313" key="10">
    <source>
        <dbReference type="Proteomes" id="UP000473531"/>
    </source>
</evidence>
<dbReference type="GO" id="GO:0046872">
    <property type="term" value="F:metal ion binding"/>
    <property type="evidence" value="ECO:0007669"/>
    <property type="project" value="UniProtKB-KW"/>
</dbReference>
<keyword evidence="1" id="KW-0813">Transport</keyword>
<organism evidence="9 10">
    <name type="scientific">Allopontixanthobacter confluentis</name>
    <dbReference type="NCBI Taxonomy" id="1849021"/>
    <lineage>
        <taxon>Bacteria</taxon>
        <taxon>Pseudomonadati</taxon>
        <taxon>Pseudomonadota</taxon>
        <taxon>Alphaproteobacteria</taxon>
        <taxon>Sphingomonadales</taxon>
        <taxon>Erythrobacteraceae</taxon>
        <taxon>Allopontixanthobacter</taxon>
    </lineage>
</organism>
<name>A0A6L7GHI9_9SPHN</name>
<evidence type="ECO:0000256" key="2">
    <source>
        <dbReference type="ARBA" id="ARBA00022617"/>
    </source>
</evidence>
<dbReference type="GO" id="GO:0020037">
    <property type="term" value="F:heme binding"/>
    <property type="evidence" value="ECO:0007669"/>
    <property type="project" value="InterPro"/>
</dbReference>
<keyword evidence="4" id="KW-0249">Electron transport</keyword>
<evidence type="ECO:0000256" key="3">
    <source>
        <dbReference type="ARBA" id="ARBA00022723"/>
    </source>
</evidence>
<dbReference type="PRINTS" id="PR00604">
    <property type="entry name" value="CYTCHRMECIAB"/>
</dbReference>
<dbReference type="SUPFAM" id="SSF46626">
    <property type="entry name" value="Cytochrome c"/>
    <property type="match status" value="1"/>
</dbReference>
<gene>
    <name evidence="9" type="ORF">GRI44_09380</name>
</gene>
<dbReference type="InterPro" id="IPR002327">
    <property type="entry name" value="Cyt_c_1A/1B"/>
</dbReference>
<dbReference type="InterPro" id="IPR036909">
    <property type="entry name" value="Cyt_c-like_dom_sf"/>
</dbReference>
<keyword evidence="10" id="KW-1185">Reference proteome</keyword>
<feature type="domain" description="Cytochrome c" evidence="8">
    <location>
        <begin position="21"/>
        <end position="128"/>
    </location>
</feature>
<comment type="caution">
    <text evidence="9">The sequence shown here is derived from an EMBL/GenBank/DDBJ whole genome shotgun (WGS) entry which is preliminary data.</text>
</comment>
<dbReference type="PROSITE" id="PS51257">
    <property type="entry name" value="PROKAR_LIPOPROTEIN"/>
    <property type="match status" value="1"/>
</dbReference>
<reference evidence="9 10" key="1">
    <citation type="submission" date="2019-12" db="EMBL/GenBank/DDBJ databases">
        <title>Genomic-based taxomic classification of the family Erythrobacteraceae.</title>
        <authorList>
            <person name="Xu L."/>
        </authorList>
    </citation>
    <scope>NUCLEOTIDE SEQUENCE [LARGE SCALE GENOMIC DNA]</scope>
    <source>
        <strain evidence="9 10">KCTC 52259</strain>
    </source>
</reference>
<sequence length="128" mass="13205">MRLIPVFLIIGLSACGSAAAPDGAEGASATDRSQPPLAFVQCGTCHQTKPGRHGIGPSLAGVFGAKAGHVGDFAYSAAMRGSGLTWDEATLDTFLANPRAAVPGTKMSYAGLRDEGQRAEIIEFLKTQ</sequence>
<keyword evidence="7" id="KW-0732">Signal</keyword>
<evidence type="ECO:0000259" key="8">
    <source>
        <dbReference type="PROSITE" id="PS51007"/>
    </source>
</evidence>
<evidence type="ECO:0000256" key="1">
    <source>
        <dbReference type="ARBA" id="ARBA00022448"/>
    </source>
</evidence>
<dbReference type="PROSITE" id="PS51007">
    <property type="entry name" value="CYTC"/>
    <property type="match status" value="1"/>
</dbReference>
<evidence type="ECO:0000313" key="9">
    <source>
        <dbReference type="EMBL" id="MXP14956.1"/>
    </source>
</evidence>
<keyword evidence="5 6" id="KW-0408">Iron</keyword>
<dbReference type="RefSeq" id="WP_160601552.1">
    <property type="nucleotide sequence ID" value="NZ_WTYU01000002.1"/>
</dbReference>
<dbReference type="GO" id="GO:0009055">
    <property type="term" value="F:electron transfer activity"/>
    <property type="evidence" value="ECO:0007669"/>
    <property type="project" value="InterPro"/>
</dbReference>
<keyword evidence="2 6" id="KW-0349">Heme</keyword>
<dbReference type="AlphaFoldDB" id="A0A6L7GHI9"/>
<dbReference type="Proteomes" id="UP000473531">
    <property type="component" value="Unassembled WGS sequence"/>
</dbReference>
<evidence type="ECO:0000256" key="6">
    <source>
        <dbReference type="PROSITE-ProRule" id="PRU00433"/>
    </source>
</evidence>
<feature type="chain" id="PRO_5026776886" evidence="7">
    <location>
        <begin position="21"/>
        <end position="128"/>
    </location>
</feature>
<evidence type="ECO:0000256" key="7">
    <source>
        <dbReference type="SAM" id="SignalP"/>
    </source>
</evidence>
<dbReference type="OrthoDB" id="9805828at2"/>
<dbReference type="EMBL" id="WTYU01000002">
    <property type="protein sequence ID" value="MXP14956.1"/>
    <property type="molecule type" value="Genomic_DNA"/>
</dbReference>
<protein>
    <submittedName>
        <fullName evidence="9">C-type cytochrome</fullName>
    </submittedName>
</protein>
<proteinExistence type="predicted"/>
<dbReference type="PANTHER" id="PTHR11961">
    <property type="entry name" value="CYTOCHROME C"/>
    <property type="match status" value="1"/>
</dbReference>
<keyword evidence="3 6" id="KW-0479">Metal-binding</keyword>
<dbReference type="InterPro" id="IPR009056">
    <property type="entry name" value="Cyt_c-like_dom"/>
</dbReference>
<accession>A0A6L7GHI9</accession>